<keyword evidence="2" id="KW-1185">Reference proteome</keyword>
<protein>
    <submittedName>
        <fullName evidence="1">DNA, contig: SP662</fullName>
    </submittedName>
</protein>
<dbReference type="EMBL" id="BBJS01000062">
    <property type="protein sequence ID" value="GAN15625.1"/>
    <property type="molecule type" value="Genomic_DNA"/>
</dbReference>
<evidence type="ECO:0000313" key="2">
    <source>
        <dbReference type="Proteomes" id="UP000032025"/>
    </source>
</evidence>
<name>A0A0C9M5Q8_SPHPI</name>
<comment type="caution">
    <text evidence="1">The sequence shown here is derived from an EMBL/GenBank/DDBJ whole genome shotgun (WGS) entry which is preliminary data.</text>
</comment>
<dbReference type="Proteomes" id="UP000032025">
    <property type="component" value="Unassembled WGS sequence"/>
</dbReference>
<sequence>MVPNSGAIAGDYAAGLMRENPSLANALARRALMHDPTAIGAIVTLGINAQLHGDVGAARRLFAYGQRLSRRDNSTQLWAIEDAVARNDIPDVLRHYDVALRTSPNLADILYPVLASASADPAIRSALIRTLIARPPWGDGFLIYMSGKGPDPEASARFLQGMAQAKLPVPAEAIANAVNALLAIGHGDDAWAVYQMWHPKADRRYSRDPRFTGSRQALSVLDWIPIDGDGLTASIQAGQRGGILDFVASSSASGPVARQIQLLPAGTYRLTGHSTGPAQAQDAQPYWTIRCQNNLEIARVSLANVDGDAGSHQKVIFKVPAGCPLQILELVVRPSDNAAGSNGQIDYLKVEPIR</sequence>
<dbReference type="AlphaFoldDB" id="A0A0C9M5Q8"/>
<reference evidence="1 2" key="1">
    <citation type="submission" date="2014-08" db="EMBL/GenBank/DDBJ databases">
        <title>Whole genome shotgun sequence of Sphingomonas paucimobilis NBRC 13935.</title>
        <authorList>
            <person name="Hosoyama A."/>
            <person name="Hashimoto M."/>
            <person name="Hosoyama Y."/>
            <person name="Noguchi M."/>
            <person name="Uohara A."/>
            <person name="Ohji S."/>
            <person name="Katano-Makiyama Y."/>
            <person name="Ichikawa N."/>
            <person name="Kimura A."/>
            <person name="Yamazoe A."/>
            <person name="Fujita N."/>
        </authorList>
    </citation>
    <scope>NUCLEOTIDE SEQUENCE [LARGE SCALE GENOMIC DNA]</scope>
    <source>
        <strain evidence="1 2">NBRC 13935</strain>
    </source>
</reference>
<gene>
    <name evidence="1" type="ORF">SP6_62_00020</name>
</gene>
<evidence type="ECO:0000313" key="1">
    <source>
        <dbReference type="EMBL" id="GAN15625.1"/>
    </source>
</evidence>
<accession>A0A0C9M5Q8</accession>
<proteinExistence type="predicted"/>
<organism evidence="1 2">
    <name type="scientific">Sphingomonas paucimobilis NBRC 13935</name>
    <dbReference type="NCBI Taxonomy" id="1219050"/>
    <lineage>
        <taxon>Bacteria</taxon>
        <taxon>Pseudomonadati</taxon>
        <taxon>Pseudomonadota</taxon>
        <taxon>Alphaproteobacteria</taxon>
        <taxon>Sphingomonadales</taxon>
        <taxon>Sphingomonadaceae</taxon>
        <taxon>Sphingomonas</taxon>
    </lineage>
</organism>